<dbReference type="PANTHER" id="PTHR36444:SF3">
    <property type="entry name" value="TRANSCRIPTIONAL ACTIVATOR, PUTATIVE-RELATED"/>
    <property type="match status" value="1"/>
</dbReference>
<dbReference type="InterPro" id="IPR053182">
    <property type="entry name" value="YobU-like_regulator"/>
</dbReference>
<dbReference type="RefSeq" id="WP_211367426.1">
    <property type="nucleotide sequence ID" value="NZ_CP036259.1"/>
</dbReference>
<dbReference type="InterPro" id="IPR010499">
    <property type="entry name" value="AraC_E-bd"/>
</dbReference>
<dbReference type="SMART" id="SM00871">
    <property type="entry name" value="AraC_E_bind"/>
    <property type="match status" value="1"/>
</dbReference>
<dbReference type="EMBL" id="CP036259">
    <property type="protein sequence ID" value="QDR79346.1"/>
    <property type="molecule type" value="Genomic_DNA"/>
</dbReference>
<dbReference type="PANTHER" id="PTHR36444">
    <property type="entry name" value="TRANSCRIPTIONAL REGULATOR PROTEIN YOBU-RELATED"/>
    <property type="match status" value="1"/>
</dbReference>
<dbReference type="InterPro" id="IPR011256">
    <property type="entry name" value="Reg_factor_effector_dom_sf"/>
</dbReference>
<dbReference type="Pfam" id="PF14526">
    <property type="entry name" value="Cass2"/>
    <property type="match status" value="1"/>
</dbReference>
<evidence type="ECO:0000313" key="2">
    <source>
        <dbReference type="EMBL" id="QDR79346.1"/>
    </source>
</evidence>
<organism evidence="2 3">
    <name type="scientific">Sporomusa termitida</name>
    <dbReference type="NCBI Taxonomy" id="2377"/>
    <lineage>
        <taxon>Bacteria</taxon>
        <taxon>Bacillati</taxon>
        <taxon>Bacillota</taxon>
        <taxon>Negativicutes</taxon>
        <taxon>Selenomonadales</taxon>
        <taxon>Sporomusaceae</taxon>
        <taxon>Sporomusa</taxon>
    </lineage>
</organism>
<dbReference type="KEGG" id="sted:SPTER_06200"/>
<keyword evidence="3" id="KW-1185">Reference proteome</keyword>
<feature type="domain" description="AraC effector-binding" evidence="1">
    <location>
        <begin position="1"/>
        <end position="163"/>
    </location>
</feature>
<protein>
    <submittedName>
        <fullName evidence="2">GyrI-like small molecule binding domain protein</fullName>
    </submittedName>
</protein>
<evidence type="ECO:0000259" key="1">
    <source>
        <dbReference type="SMART" id="SM00871"/>
    </source>
</evidence>
<proteinExistence type="predicted"/>
<name>A0A517DPZ5_9FIRM</name>
<evidence type="ECO:0000313" key="3">
    <source>
        <dbReference type="Proteomes" id="UP000320776"/>
    </source>
</evidence>
<dbReference type="InterPro" id="IPR029441">
    <property type="entry name" value="Cass2"/>
</dbReference>
<dbReference type="Gene3D" id="3.20.80.10">
    <property type="entry name" value="Regulatory factor, effector binding domain"/>
    <property type="match status" value="1"/>
</dbReference>
<accession>A0A517DPZ5</accession>
<dbReference type="SUPFAM" id="SSF55136">
    <property type="entry name" value="Probable bacterial effector-binding domain"/>
    <property type="match status" value="1"/>
</dbReference>
<reference evidence="2 3" key="1">
    <citation type="submission" date="2019-02" db="EMBL/GenBank/DDBJ databases">
        <title>Closed genome of Sporomusa termitida DSM 4440.</title>
        <authorList>
            <person name="Poehlein A."/>
            <person name="Daniel R."/>
        </authorList>
    </citation>
    <scope>NUCLEOTIDE SEQUENCE [LARGE SCALE GENOMIC DNA]</scope>
    <source>
        <strain evidence="2 3">DSM 4440</strain>
    </source>
</reference>
<dbReference type="AlphaFoldDB" id="A0A517DPZ5"/>
<gene>
    <name evidence="2" type="ORF">SPTER_06200</name>
</gene>
<dbReference type="Proteomes" id="UP000320776">
    <property type="component" value="Chromosome"/>
</dbReference>
<sequence>MNYKIVKKDGFAVVGKSMRVSTVNQDQLKTIPRFWAEACRAGTVGKLTDIAANGADGQTNRKLLGICTDFNDNNEFSYVIAVESTAKEEYAGFEVFPIPPADWGVFEATGPMPGAIQELFKRIYTEFFPAGGYERAEGPDLEIYYEGDIASPDYRSEIWIPVVKQAMAGAKG</sequence>